<protein>
    <submittedName>
        <fullName evidence="1">Oxoglutarate/iron-dependent dioxygenase</fullName>
    </submittedName>
</protein>
<dbReference type="SUPFAM" id="SSF51197">
    <property type="entry name" value="Clavaminate synthase-like"/>
    <property type="match status" value="1"/>
</dbReference>
<keyword evidence="1" id="KW-0223">Dioxygenase</keyword>
<sequence>MMSNDEYKSAEHRVVANPFREPRVSTAVFFNPSKSEDIYGPVPELISPERPALYKQFTVSEFMREFLKGLDGKPPIDHFKLW</sequence>
<accession>A0A200R376</accession>
<dbReference type="OrthoDB" id="288590at2759"/>
<dbReference type="AlphaFoldDB" id="A0A200R376"/>
<evidence type="ECO:0000313" key="1">
    <source>
        <dbReference type="EMBL" id="OVA17162.1"/>
    </source>
</evidence>
<evidence type="ECO:0000313" key="2">
    <source>
        <dbReference type="Proteomes" id="UP000195402"/>
    </source>
</evidence>
<dbReference type="Proteomes" id="UP000195402">
    <property type="component" value="Unassembled WGS sequence"/>
</dbReference>
<dbReference type="OMA" id="YRECVTR"/>
<comment type="caution">
    <text evidence="1">The sequence shown here is derived from an EMBL/GenBank/DDBJ whole genome shotgun (WGS) entry which is preliminary data.</text>
</comment>
<keyword evidence="1" id="KW-0560">Oxidoreductase</keyword>
<dbReference type="InterPro" id="IPR027443">
    <property type="entry name" value="IPNS-like_sf"/>
</dbReference>
<reference evidence="1 2" key="1">
    <citation type="journal article" date="2017" name="Mol. Plant">
        <title>The Genome of Medicinal Plant Macleaya cordata Provides New Insights into Benzylisoquinoline Alkaloids Metabolism.</title>
        <authorList>
            <person name="Liu X."/>
            <person name="Liu Y."/>
            <person name="Huang P."/>
            <person name="Ma Y."/>
            <person name="Qing Z."/>
            <person name="Tang Q."/>
            <person name="Cao H."/>
            <person name="Cheng P."/>
            <person name="Zheng Y."/>
            <person name="Yuan Z."/>
            <person name="Zhou Y."/>
            <person name="Liu J."/>
            <person name="Tang Z."/>
            <person name="Zhuo Y."/>
            <person name="Zhang Y."/>
            <person name="Yu L."/>
            <person name="Huang J."/>
            <person name="Yang P."/>
            <person name="Peng Q."/>
            <person name="Zhang J."/>
            <person name="Jiang W."/>
            <person name="Zhang Z."/>
            <person name="Lin K."/>
            <person name="Ro D.K."/>
            <person name="Chen X."/>
            <person name="Xiong X."/>
            <person name="Shang Y."/>
            <person name="Huang S."/>
            <person name="Zeng J."/>
        </authorList>
    </citation>
    <scope>NUCLEOTIDE SEQUENCE [LARGE SCALE GENOMIC DNA]</scope>
    <source>
        <strain evidence="2">cv. BLH2017</strain>
        <tissue evidence="1">Root</tissue>
    </source>
</reference>
<dbReference type="EMBL" id="MVGT01000450">
    <property type="protein sequence ID" value="OVA17162.1"/>
    <property type="molecule type" value="Genomic_DNA"/>
</dbReference>
<dbReference type="Gene3D" id="2.60.120.330">
    <property type="entry name" value="B-lactam Antibiotic, Isopenicillin N Synthase, Chain"/>
    <property type="match status" value="1"/>
</dbReference>
<dbReference type="GO" id="GO:0051213">
    <property type="term" value="F:dioxygenase activity"/>
    <property type="evidence" value="ECO:0007669"/>
    <property type="project" value="UniProtKB-KW"/>
</dbReference>
<dbReference type="STRING" id="56857.A0A200R376"/>
<dbReference type="InParanoid" id="A0A200R376"/>
<name>A0A200R376_MACCD</name>
<organism evidence="1 2">
    <name type="scientific">Macleaya cordata</name>
    <name type="common">Five-seeded plume-poppy</name>
    <name type="synonym">Bocconia cordata</name>
    <dbReference type="NCBI Taxonomy" id="56857"/>
    <lineage>
        <taxon>Eukaryota</taxon>
        <taxon>Viridiplantae</taxon>
        <taxon>Streptophyta</taxon>
        <taxon>Embryophyta</taxon>
        <taxon>Tracheophyta</taxon>
        <taxon>Spermatophyta</taxon>
        <taxon>Magnoliopsida</taxon>
        <taxon>Ranunculales</taxon>
        <taxon>Papaveraceae</taxon>
        <taxon>Papaveroideae</taxon>
        <taxon>Macleaya</taxon>
    </lineage>
</organism>
<proteinExistence type="predicted"/>
<keyword evidence="2" id="KW-1185">Reference proteome</keyword>
<gene>
    <name evidence="1" type="ORF">BVC80_4265g1</name>
</gene>